<dbReference type="AlphaFoldDB" id="A0A919SKG8"/>
<protein>
    <recommendedName>
        <fullName evidence="1">BLUF domain-containing protein</fullName>
    </recommendedName>
</protein>
<evidence type="ECO:0000313" key="2">
    <source>
        <dbReference type="EMBL" id="GIM73364.1"/>
    </source>
</evidence>
<dbReference type="GO" id="GO:0071949">
    <property type="term" value="F:FAD binding"/>
    <property type="evidence" value="ECO:0007669"/>
    <property type="project" value="InterPro"/>
</dbReference>
<gene>
    <name evidence="2" type="ORF">Aco04nite_34880</name>
</gene>
<keyword evidence="3" id="KW-1185">Reference proteome</keyword>
<dbReference type="InterPro" id="IPR007024">
    <property type="entry name" value="BLUF_domain"/>
</dbReference>
<sequence>MSLTQLIYCSRKNTDLRPEAIFGIRDQARANNARQDLTGVLLFNRDCFMQCLEGDREQVTETFAAISQDARHDHVALVAVQDIPQRSFPDWTMGLLDASSPSLRAALDDILPSTEFTPETLPADTAVTVMNRMRTLHFAY</sequence>
<accession>A0A919SKG8</accession>
<name>A0A919SKG8_9ACTN</name>
<dbReference type="Proteomes" id="UP000680865">
    <property type="component" value="Unassembled WGS sequence"/>
</dbReference>
<evidence type="ECO:0000259" key="1">
    <source>
        <dbReference type="PROSITE" id="PS50925"/>
    </source>
</evidence>
<organism evidence="2 3">
    <name type="scientific">Winogradskya consettensis</name>
    <dbReference type="NCBI Taxonomy" id="113560"/>
    <lineage>
        <taxon>Bacteria</taxon>
        <taxon>Bacillati</taxon>
        <taxon>Actinomycetota</taxon>
        <taxon>Actinomycetes</taxon>
        <taxon>Micromonosporales</taxon>
        <taxon>Micromonosporaceae</taxon>
        <taxon>Winogradskya</taxon>
    </lineage>
</organism>
<proteinExistence type="predicted"/>
<dbReference type="PROSITE" id="PS50925">
    <property type="entry name" value="BLUF"/>
    <property type="match status" value="1"/>
</dbReference>
<dbReference type="EMBL" id="BOQP01000017">
    <property type="protein sequence ID" value="GIM73364.1"/>
    <property type="molecule type" value="Genomic_DNA"/>
</dbReference>
<dbReference type="SUPFAM" id="SSF54975">
    <property type="entry name" value="Acylphosphatase/BLUF domain-like"/>
    <property type="match status" value="1"/>
</dbReference>
<reference evidence="2" key="1">
    <citation type="submission" date="2021-03" db="EMBL/GenBank/DDBJ databases">
        <title>Whole genome shotgun sequence of Actinoplanes consettensis NBRC 14913.</title>
        <authorList>
            <person name="Komaki H."/>
            <person name="Tamura T."/>
        </authorList>
    </citation>
    <scope>NUCLEOTIDE SEQUENCE</scope>
    <source>
        <strain evidence="2">NBRC 14913</strain>
    </source>
</reference>
<feature type="domain" description="BLUF" evidence="1">
    <location>
        <begin position="3"/>
        <end position="94"/>
    </location>
</feature>
<evidence type="ECO:0000313" key="3">
    <source>
        <dbReference type="Proteomes" id="UP000680865"/>
    </source>
</evidence>
<dbReference type="SMART" id="SM01034">
    <property type="entry name" value="BLUF"/>
    <property type="match status" value="1"/>
</dbReference>
<dbReference type="Gene3D" id="3.30.70.100">
    <property type="match status" value="1"/>
</dbReference>
<dbReference type="RefSeq" id="WP_212998273.1">
    <property type="nucleotide sequence ID" value="NZ_BAAATW010000023.1"/>
</dbReference>
<dbReference type="Pfam" id="PF04940">
    <property type="entry name" value="BLUF"/>
    <property type="match status" value="1"/>
</dbReference>
<dbReference type="InterPro" id="IPR036046">
    <property type="entry name" value="Acylphosphatase-like_dom_sf"/>
</dbReference>
<comment type="caution">
    <text evidence="2">The sequence shown here is derived from an EMBL/GenBank/DDBJ whole genome shotgun (WGS) entry which is preliminary data.</text>
</comment>
<dbReference type="GO" id="GO:0009882">
    <property type="term" value="F:blue light photoreceptor activity"/>
    <property type="evidence" value="ECO:0007669"/>
    <property type="project" value="InterPro"/>
</dbReference>